<feature type="region of interest" description="Disordered" evidence="1">
    <location>
        <begin position="1"/>
        <end position="67"/>
    </location>
</feature>
<evidence type="ECO:0000313" key="3">
    <source>
        <dbReference type="Proteomes" id="UP001596512"/>
    </source>
</evidence>
<name>A0ABW2TKI3_9PSEU</name>
<keyword evidence="3" id="KW-1185">Reference proteome</keyword>
<accession>A0ABW2TKI3</accession>
<feature type="compositionally biased region" description="Pro residues" evidence="1">
    <location>
        <begin position="38"/>
        <end position="67"/>
    </location>
</feature>
<evidence type="ECO:0000313" key="2">
    <source>
        <dbReference type="EMBL" id="MFC7613634.1"/>
    </source>
</evidence>
<protein>
    <submittedName>
        <fullName evidence="2">Uncharacterized protein</fullName>
    </submittedName>
</protein>
<proteinExistence type="predicted"/>
<dbReference type="Proteomes" id="UP001596512">
    <property type="component" value="Unassembled WGS sequence"/>
</dbReference>
<evidence type="ECO:0000256" key="1">
    <source>
        <dbReference type="SAM" id="MobiDB-lite"/>
    </source>
</evidence>
<comment type="caution">
    <text evidence="2">The sequence shown here is derived from an EMBL/GenBank/DDBJ whole genome shotgun (WGS) entry which is preliminary data.</text>
</comment>
<gene>
    <name evidence="2" type="ORF">ACFQV2_08520</name>
</gene>
<reference evidence="3" key="1">
    <citation type="journal article" date="2019" name="Int. J. Syst. Evol. Microbiol.">
        <title>The Global Catalogue of Microorganisms (GCM) 10K type strain sequencing project: providing services to taxonomists for standard genome sequencing and annotation.</title>
        <authorList>
            <consortium name="The Broad Institute Genomics Platform"/>
            <consortium name="The Broad Institute Genome Sequencing Center for Infectious Disease"/>
            <person name="Wu L."/>
            <person name="Ma J."/>
        </authorList>
    </citation>
    <scope>NUCLEOTIDE SEQUENCE [LARGE SCALE GENOMIC DNA]</scope>
    <source>
        <strain evidence="3">JCM 17695</strain>
    </source>
</reference>
<organism evidence="2 3">
    <name type="scientific">Actinokineospora soli</name>
    <dbReference type="NCBI Taxonomy" id="1048753"/>
    <lineage>
        <taxon>Bacteria</taxon>
        <taxon>Bacillati</taxon>
        <taxon>Actinomycetota</taxon>
        <taxon>Actinomycetes</taxon>
        <taxon>Pseudonocardiales</taxon>
        <taxon>Pseudonocardiaceae</taxon>
        <taxon>Actinokineospora</taxon>
    </lineage>
</organism>
<dbReference type="EMBL" id="JBHTEY010000004">
    <property type="protein sequence ID" value="MFC7613634.1"/>
    <property type="molecule type" value="Genomic_DNA"/>
</dbReference>
<sequence length="67" mass="6694">MVDAIKASGGLKPGADTTDLNLARPLVDGEQIRVDIAPAPPPPPTPPPHPAPTSTPPPSTNSTPSPA</sequence>